<evidence type="ECO:0000313" key="3">
    <source>
        <dbReference type="Proteomes" id="UP001234178"/>
    </source>
</evidence>
<proteinExistence type="predicted"/>
<accession>A0ABR0B0N1</accession>
<name>A0ABR0B0N1_9CRUS</name>
<comment type="caution">
    <text evidence="2">The sequence shown here is derived from an EMBL/GenBank/DDBJ whole genome shotgun (WGS) entry which is preliminary data.</text>
</comment>
<gene>
    <name evidence="2" type="ORF">OUZ56_024373</name>
</gene>
<protein>
    <submittedName>
        <fullName evidence="2">Uncharacterized protein</fullName>
    </submittedName>
</protein>
<sequence>MNLGLDKLHPEIEITKSQIEAIQTEVLVLRNGKGRIKPLEEKVNLLDLAVNQIQVSLSSLENGIQATNKEMEIDEPNPRGQNKAQPQLNKINKQDPPDPQKRTTYSSNSKPTNDFPPSVQRQKPNKS</sequence>
<feature type="compositionally biased region" description="Polar residues" evidence="1">
    <location>
        <begin position="79"/>
        <end position="91"/>
    </location>
</feature>
<organism evidence="2 3">
    <name type="scientific">Daphnia magna</name>
    <dbReference type="NCBI Taxonomy" id="35525"/>
    <lineage>
        <taxon>Eukaryota</taxon>
        <taxon>Metazoa</taxon>
        <taxon>Ecdysozoa</taxon>
        <taxon>Arthropoda</taxon>
        <taxon>Crustacea</taxon>
        <taxon>Branchiopoda</taxon>
        <taxon>Diplostraca</taxon>
        <taxon>Cladocera</taxon>
        <taxon>Anomopoda</taxon>
        <taxon>Daphniidae</taxon>
        <taxon>Daphnia</taxon>
    </lineage>
</organism>
<feature type="region of interest" description="Disordered" evidence="1">
    <location>
        <begin position="66"/>
        <end position="127"/>
    </location>
</feature>
<reference evidence="2 3" key="1">
    <citation type="journal article" date="2023" name="Nucleic Acids Res.">
        <title>The hologenome of Daphnia magna reveals possible DNA methylation and microbiome-mediated evolution of the host genome.</title>
        <authorList>
            <person name="Chaturvedi A."/>
            <person name="Li X."/>
            <person name="Dhandapani V."/>
            <person name="Marshall H."/>
            <person name="Kissane S."/>
            <person name="Cuenca-Cambronero M."/>
            <person name="Asole G."/>
            <person name="Calvet F."/>
            <person name="Ruiz-Romero M."/>
            <person name="Marangio P."/>
            <person name="Guigo R."/>
            <person name="Rago D."/>
            <person name="Mirbahai L."/>
            <person name="Eastwood N."/>
            <person name="Colbourne J.K."/>
            <person name="Zhou J."/>
            <person name="Mallon E."/>
            <person name="Orsini L."/>
        </authorList>
    </citation>
    <scope>NUCLEOTIDE SEQUENCE [LARGE SCALE GENOMIC DNA]</scope>
    <source>
        <strain evidence="2">LRV0_1</strain>
    </source>
</reference>
<feature type="compositionally biased region" description="Polar residues" evidence="1">
    <location>
        <begin position="102"/>
        <end position="112"/>
    </location>
</feature>
<keyword evidence="3" id="KW-1185">Reference proteome</keyword>
<evidence type="ECO:0000313" key="2">
    <source>
        <dbReference type="EMBL" id="KAK4030946.1"/>
    </source>
</evidence>
<feature type="compositionally biased region" description="Basic and acidic residues" evidence="1">
    <location>
        <begin position="92"/>
        <end position="101"/>
    </location>
</feature>
<evidence type="ECO:0000256" key="1">
    <source>
        <dbReference type="SAM" id="MobiDB-lite"/>
    </source>
</evidence>
<dbReference type="Proteomes" id="UP001234178">
    <property type="component" value="Unassembled WGS sequence"/>
</dbReference>
<dbReference type="EMBL" id="JAOYFB010000039">
    <property type="protein sequence ID" value="KAK4030946.1"/>
    <property type="molecule type" value="Genomic_DNA"/>
</dbReference>